<accession>A0A5C6EJP8</accession>
<comment type="similarity">
    <text evidence="3">Belongs to the SelA family.</text>
</comment>
<protein>
    <submittedName>
        <fullName evidence="4">L-seryl-tRNA(Sec) selenium transferase</fullName>
        <ecNumber evidence="4">2.9.1.1</ecNumber>
    </submittedName>
</protein>
<evidence type="ECO:0000256" key="3">
    <source>
        <dbReference type="ARBA" id="ARBA00044507"/>
    </source>
</evidence>
<keyword evidence="5" id="KW-1185">Reference proteome</keyword>
<dbReference type="PANTHER" id="PTHR32328">
    <property type="entry name" value="L-SERYL-TRNA(SEC) SELENIUM TRANSFERASE"/>
    <property type="match status" value="1"/>
</dbReference>
<reference evidence="4 5" key="1">
    <citation type="submission" date="2019-02" db="EMBL/GenBank/DDBJ databases">
        <title>Deep-cultivation of Planctomycetes and their phenomic and genomic characterization uncovers novel biology.</title>
        <authorList>
            <person name="Wiegand S."/>
            <person name="Jogler M."/>
            <person name="Boedeker C."/>
            <person name="Pinto D."/>
            <person name="Vollmers J."/>
            <person name="Rivas-Marin E."/>
            <person name="Kohn T."/>
            <person name="Peeters S.H."/>
            <person name="Heuer A."/>
            <person name="Rast P."/>
            <person name="Oberbeckmann S."/>
            <person name="Bunk B."/>
            <person name="Jeske O."/>
            <person name="Meyerdierks A."/>
            <person name="Storesund J.E."/>
            <person name="Kallscheuer N."/>
            <person name="Luecker S."/>
            <person name="Lage O.M."/>
            <person name="Pohl T."/>
            <person name="Merkel B.J."/>
            <person name="Hornburger P."/>
            <person name="Mueller R.-W."/>
            <person name="Bruemmer F."/>
            <person name="Labrenz M."/>
            <person name="Spormann A.M."/>
            <person name="Op Den Camp H."/>
            <person name="Overmann J."/>
            <person name="Amann R."/>
            <person name="Jetten M.S.M."/>
            <person name="Mascher T."/>
            <person name="Medema M.H."/>
            <person name="Devos D.P."/>
            <person name="Kaster A.-K."/>
            <person name="Ovreas L."/>
            <person name="Rohde M."/>
            <person name="Galperin M.Y."/>
            <person name="Jogler C."/>
        </authorList>
    </citation>
    <scope>NUCLEOTIDE SEQUENCE [LARGE SCALE GENOMIC DNA]</scope>
    <source>
        <strain evidence="4 5">Poly51</strain>
    </source>
</reference>
<dbReference type="Proteomes" id="UP000318288">
    <property type="component" value="Unassembled WGS sequence"/>
</dbReference>
<proteinExistence type="inferred from homology"/>
<name>A0A5C6EJP8_9BACT</name>
<evidence type="ECO:0000256" key="1">
    <source>
        <dbReference type="ARBA" id="ARBA00001933"/>
    </source>
</evidence>
<sequence>MAIPPWTVDLIRRGLSDVARKASQPETIERLKNQAGEILQDLPQTAARGIDAVMRSAESGKKSVQRWTRKHTTLAIPMLNATGVLCDASGTGVPLDDSILELGFELLSGDTVTDDELTQKLQRRLDRAIPGADEHSALVAHQFDAAIAAIALLASDERPVVLHRGHAIRLPSGRALPAVLADTTANRRVVEVGGINRVDVADFAGLASCVVVLADDGNRGVELFDFETLAAKSSSAGKQDAIQVVVLPVGTVRESGKAGLPSAESLLNAGADLVVVAGGPLASGPPCGVLVGRRECIQRIRHQEAWRALSAPDSVTAMMTMAIETSANTNNLIATALPTPMDRLLTTAEENLHGRAERLSTRLLGNDLIAKCEVGAAEAKITDDGRWKIPSRQLRIRHQHLSAQDWVDKLRGDVPAVFANVDGDDLVLDLRWIAAADDAKLADAISGHAVERDSVKRDAASQVSSQQMGEV</sequence>
<comment type="cofactor">
    <cofactor evidence="1">
        <name>pyridoxal 5'-phosphate</name>
        <dbReference type="ChEBI" id="CHEBI:597326"/>
    </cofactor>
</comment>
<keyword evidence="4" id="KW-0808">Transferase</keyword>
<comment type="caution">
    <text evidence="4">The sequence shown here is derived from an EMBL/GenBank/DDBJ whole genome shotgun (WGS) entry which is preliminary data.</text>
</comment>
<dbReference type="InterPro" id="IPR015424">
    <property type="entry name" value="PyrdxlP-dep_Trfase"/>
</dbReference>
<dbReference type="Gene3D" id="3.40.640.10">
    <property type="entry name" value="Type I PLP-dependent aspartate aminotransferase-like (Major domain)"/>
    <property type="match status" value="1"/>
</dbReference>
<dbReference type="Gene3D" id="3.90.1150.180">
    <property type="match status" value="1"/>
</dbReference>
<dbReference type="GO" id="GO:0004125">
    <property type="term" value="F:L-seryl-tRNA(Sec) selenium transferase activity"/>
    <property type="evidence" value="ECO:0007669"/>
    <property type="project" value="UniProtKB-EC"/>
</dbReference>
<keyword evidence="2" id="KW-0663">Pyridoxal phosphate</keyword>
<evidence type="ECO:0000313" key="5">
    <source>
        <dbReference type="Proteomes" id="UP000318288"/>
    </source>
</evidence>
<gene>
    <name evidence="4" type="primary">selA</name>
    <name evidence="4" type="ORF">Poly51_46770</name>
</gene>
<dbReference type="RefSeq" id="WP_146460318.1">
    <property type="nucleotide sequence ID" value="NZ_SJPW01000006.1"/>
</dbReference>
<dbReference type="PANTHER" id="PTHR32328:SF0">
    <property type="entry name" value="L-SERYL-TRNA(SEC) SELENIUM TRANSFERASE"/>
    <property type="match status" value="1"/>
</dbReference>
<dbReference type="EMBL" id="SJPW01000006">
    <property type="protein sequence ID" value="TWU48774.1"/>
    <property type="molecule type" value="Genomic_DNA"/>
</dbReference>
<dbReference type="OrthoDB" id="247355at2"/>
<evidence type="ECO:0000256" key="2">
    <source>
        <dbReference type="ARBA" id="ARBA00022898"/>
    </source>
</evidence>
<dbReference type="AlphaFoldDB" id="A0A5C6EJP8"/>
<dbReference type="Pfam" id="PF03841">
    <property type="entry name" value="SelA"/>
    <property type="match status" value="1"/>
</dbReference>
<dbReference type="InterPro" id="IPR015421">
    <property type="entry name" value="PyrdxlP-dep_Trfase_major"/>
</dbReference>
<evidence type="ECO:0000313" key="4">
    <source>
        <dbReference type="EMBL" id="TWU48774.1"/>
    </source>
</evidence>
<dbReference type="EC" id="2.9.1.1" evidence="4"/>
<dbReference type="InterPro" id="IPR018319">
    <property type="entry name" value="SelA-like"/>
</dbReference>
<organism evidence="4 5">
    <name type="scientific">Rubripirellula tenax</name>
    <dbReference type="NCBI Taxonomy" id="2528015"/>
    <lineage>
        <taxon>Bacteria</taxon>
        <taxon>Pseudomonadati</taxon>
        <taxon>Planctomycetota</taxon>
        <taxon>Planctomycetia</taxon>
        <taxon>Pirellulales</taxon>
        <taxon>Pirellulaceae</taxon>
        <taxon>Rubripirellula</taxon>
    </lineage>
</organism>
<dbReference type="SUPFAM" id="SSF53383">
    <property type="entry name" value="PLP-dependent transferases"/>
    <property type="match status" value="1"/>
</dbReference>